<proteinExistence type="predicted"/>
<dbReference type="STRING" id="53326.A0A016VPA8"/>
<reference evidence="9" key="1">
    <citation type="journal article" date="2015" name="Nat. Genet.">
        <title>The genome and transcriptome of the zoonotic hookworm Ancylostoma ceylanicum identify infection-specific gene families.</title>
        <authorList>
            <person name="Schwarz E.M."/>
            <person name="Hu Y."/>
            <person name="Antoshechkin I."/>
            <person name="Miller M.M."/>
            <person name="Sternberg P.W."/>
            <person name="Aroian R.V."/>
        </authorList>
    </citation>
    <scope>NUCLEOTIDE SEQUENCE</scope>
    <source>
        <strain evidence="9">HY135</strain>
    </source>
</reference>
<name>A0A016VPA8_9BILA</name>
<comment type="subcellular location">
    <subcellularLocation>
        <location evidence="1">Membrane</location>
    </subcellularLocation>
</comment>
<feature type="transmembrane region" description="Helical" evidence="6">
    <location>
        <begin position="165"/>
        <end position="191"/>
    </location>
</feature>
<sequence>MTPPIIPTPYEVFYFIIPTISLIGNSLIVYVTIRSKRLRSACNIFIALISVGDVLHMFAHYIMAISHDVTSDHLLQHDTCVYWQLLPLFGVFFSAMMLLNVAVDRLLSLTSIYIFLVNQHKLLYIGVQTGIATGFALFMVIWTFVERKTDQRVVCAITAPMEGHVYDAFSVSIMTINILIIVCYVLFLLLLKKRRINNDTMKNIYRSLIIISLTTIFGWFSTMLIVAAGQIMRIEFNRIYVNLLAGLFVNFACATTFFVYYGVSSEYRKVFDQYLHLKGLKTAIGIKMESSTAYNGPSVAPTTAKSKQPVTLGE</sequence>
<protein>
    <recommendedName>
        <fullName evidence="7">G-protein coupled receptors family 1 profile domain-containing protein</fullName>
    </recommendedName>
</protein>
<accession>A0A016VPA8</accession>
<dbReference type="AlphaFoldDB" id="A0A016VPA8"/>
<keyword evidence="4 6" id="KW-0472">Membrane</keyword>
<evidence type="ECO:0000256" key="4">
    <source>
        <dbReference type="ARBA" id="ARBA00023136"/>
    </source>
</evidence>
<evidence type="ECO:0000313" key="8">
    <source>
        <dbReference type="EMBL" id="EYC29146.1"/>
    </source>
</evidence>
<evidence type="ECO:0000256" key="6">
    <source>
        <dbReference type="SAM" id="Phobius"/>
    </source>
</evidence>
<gene>
    <name evidence="8" type="primary">Acey_s0006.g2810</name>
    <name evidence="8" type="ORF">Y032_0006g2810</name>
</gene>
<dbReference type="Gene3D" id="1.20.1070.10">
    <property type="entry name" value="Rhodopsin 7-helix transmembrane proteins"/>
    <property type="match status" value="1"/>
</dbReference>
<comment type="caution">
    <text evidence="8">The sequence shown here is derived from an EMBL/GenBank/DDBJ whole genome shotgun (WGS) entry which is preliminary data.</text>
</comment>
<dbReference type="OrthoDB" id="5820127at2759"/>
<keyword evidence="2 6" id="KW-0812">Transmembrane</keyword>
<dbReference type="Pfam" id="PF10320">
    <property type="entry name" value="7TM_GPCR_Srsx"/>
    <property type="match status" value="1"/>
</dbReference>
<feature type="domain" description="G-protein coupled receptors family 1 profile" evidence="7">
    <location>
        <begin position="24"/>
        <end position="260"/>
    </location>
</feature>
<dbReference type="Proteomes" id="UP000024635">
    <property type="component" value="Unassembled WGS sequence"/>
</dbReference>
<feature type="region of interest" description="Disordered" evidence="5">
    <location>
        <begin position="295"/>
        <end position="314"/>
    </location>
</feature>
<feature type="transmembrane region" description="Helical" evidence="6">
    <location>
        <begin position="122"/>
        <end position="145"/>
    </location>
</feature>
<feature type="transmembrane region" description="Helical" evidence="6">
    <location>
        <begin position="40"/>
        <end position="62"/>
    </location>
</feature>
<dbReference type="PROSITE" id="PS50262">
    <property type="entry name" value="G_PROTEIN_RECEP_F1_2"/>
    <property type="match status" value="1"/>
</dbReference>
<feature type="transmembrane region" description="Helical" evidence="6">
    <location>
        <begin position="82"/>
        <end position="101"/>
    </location>
</feature>
<dbReference type="InterPro" id="IPR017452">
    <property type="entry name" value="GPCR_Rhodpsn_7TM"/>
</dbReference>
<dbReference type="PANTHER" id="PTHR23360">
    <property type="entry name" value="G-PROTEIN COUPLED RECEPTORS FAMILY 1 PROFILE DOMAIN-CONTAINING PROTEIN-RELATED"/>
    <property type="match status" value="1"/>
</dbReference>
<dbReference type="GO" id="GO:0004930">
    <property type="term" value="F:G protein-coupled receptor activity"/>
    <property type="evidence" value="ECO:0007669"/>
    <property type="project" value="InterPro"/>
</dbReference>
<dbReference type="PRINTS" id="PR00237">
    <property type="entry name" value="GPCRRHODOPSN"/>
</dbReference>
<dbReference type="CDD" id="cd00637">
    <property type="entry name" value="7tm_classA_rhodopsin-like"/>
    <property type="match status" value="1"/>
</dbReference>
<dbReference type="InterPro" id="IPR000276">
    <property type="entry name" value="GPCR_Rhodpsn"/>
</dbReference>
<evidence type="ECO:0000259" key="7">
    <source>
        <dbReference type="PROSITE" id="PS50262"/>
    </source>
</evidence>
<dbReference type="InterPro" id="IPR047130">
    <property type="entry name" value="7TM_GPCR_Srsx_nematod"/>
</dbReference>
<evidence type="ECO:0000256" key="1">
    <source>
        <dbReference type="ARBA" id="ARBA00004370"/>
    </source>
</evidence>
<organism evidence="8 9">
    <name type="scientific">Ancylostoma ceylanicum</name>
    <dbReference type="NCBI Taxonomy" id="53326"/>
    <lineage>
        <taxon>Eukaryota</taxon>
        <taxon>Metazoa</taxon>
        <taxon>Ecdysozoa</taxon>
        <taxon>Nematoda</taxon>
        <taxon>Chromadorea</taxon>
        <taxon>Rhabditida</taxon>
        <taxon>Rhabditina</taxon>
        <taxon>Rhabditomorpha</taxon>
        <taxon>Strongyloidea</taxon>
        <taxon>Ancylostomatidae</taxon>
        <taxon>Ancylostomatinae</taxon>
        <taxon>Ancylostoma</taxon>
    </lineage>
</organism>
<dbReference type="SUPFAM" id="SSF81321">
    <property type="entry name" value="Family A G protein-coupled receptor-like"/>
    <property type="match status" value="1"/>
</dbReference>
<evidence type="ECO:0000256" key="5">
    <source>
        <dbReference type="SAM" id="MobiDB-lite"/>
    </source>
</evidence>
<dbReference type="SMART" id="SM01381">
    <property type="entry name" value="7TM_GPCR_Srsx"/>
    <property type="match status" value="1"/>
</dbReference>
<dbReference type="InterPro" id="IPR019424">
    <property type="entry name" value="7TM_GPCR_Srsx"/>
</dbReference>
<keyword evidence="9" id="KW-1185">Reference proteome</keyword>
<feature type="transmembrane region" description="Helical" evidence="6">
    <location>
        <begin position="12"/>
        <end position="33"/>
    </location>
</feature>
<dbReference type="PANTHER" id="PTHR23360:SF5">
    <property type="entry name" value="G-PROTEIN COUPLED RECEPTORS FAMILY 1 PROFILE DOMAIN-CONTAINING PROTEIN"/>
    <property type="match status" value="1"/>
</dbReference>
<dbReference type="EMBL" id="JARK01001342">
    <property type="protein sequence ID" value="EYC29146.1"/>
    <property type="molecule type" value="Genomic_DNA"/>
</dbReference>
<evidence type="ECO:0000313" key="9">
    <source>
        <dbReference type="Proteomes" id="UP000024635"/>
    </source>
</evidence>
<evidence type="ECO:0000256" key="3">
    <source>
        <dbReference type="ARBA" id="ARBA00022989"/>
    </source>
</evidence>
<feature type="transmembrane region" description="Helical" evidence="6">
    <location>
        <begin position="239"/>
        <end position="263"/>
    </location>
</feature>
<keyword evidence="3 6" id="KW-1133">Transmembrane helix</keyword>
<feature type="transmembrane region" description="Helical" evidence="6">
    <location>
        <begin position="203"/>
        <end position="227"/>
    </location>
</feature>
<evidence type="ECO:0000256" key="2">
    <source>
        <dbReference type="ARBA" id="ARBA00022692"/>
    </source>
</evidence>
<dbReference type="GO" id="GO:0016020">
    <property type="term" value="C:membrane"/>
    <property type="evidence" value="ECO:0007669"/>
    <property type="project" value="UniProtKB-SubCell"/>
</dbReference>